<keyword evidence="3" id="KW-0813">Transport</keyword>
<evidence type="ECO:0000256" key="2">
    <source>
        <dbReference type="ARBA" id="ARBA00007556"/>
    </source>
</evidence>
<feature type="transmembrane region" description="Helical" evidence="7">
    <location>
        <begin position="240"/>
        <end position="258"/>
    </location>
</feature>
<dbReference type="PANTHER" id="PTHR30188:SF4">
    <property type="entry name" value="PROTEIN TRIGALACTOSYLDIACYLGLYCEROL 1, CHLOROPLASTIC"/>
    <property type="match status" value="1"/>
</dbReference>
<evidence type="ECO:0000313" key="8">
    <source>
        <dbReference type="EMBL" id="MBB6431528.1"/>
    </source>
</evidence>
<dbReference type="InterPro" id="IPR030802">
    <property type="entry name" value="Permease_MalE"/>
</dbReference>
<keyword evidence="9" id="KW-1185">Reference proteome</keyword>
<feature type="transmembrane region" description="Helical" evidence="7">
    <location>
        <begin position="92"/>
        <end position="111"/>
    </location>
</feature>
<evidence type="ECO:0000256" key="1">
    <source>
        <dbReference type="ARBA" id="ARBA00004141"/>
    </source>
</evidence>
<dbReference type="RefSeq" id="WP_184678989.1">
    <property type="nucleotide sequence ID" value="NZ_JACHGY010000001.1"/>
</dbReference>
<evidence type="ECO:0000256" key="4">
    <source>
        <dbReference type="ARBA" id="ARBA00022692"/>
    </source>
</evidence>
<dbReference type="GO" id="GO:0043190">
    <property type="term" value="C:ATP-binding cassette (ABC) transporter complex"/>
    <property type="evidence" value="ECO:0007669"/>
    <property type="project" value="InterPro"/>
</dbReference>
<keyword evidence="4 7" id="KW-0812">Transmembrane</keyword>
<proteinExistence type="inferred from homology"/>
<evidence type="ECO:0000256" key="6">
    <source>
        <dbReference type="ARBA" id="ARBA00023136"/>
    </source>
</evidence>
<dbReference type="Proteomes" id="UP000541810">
    <property type="component" value="Unassembled WGS sequence"/>
</dbReference>
<evidence type="ECO:0000256" key="7">
    <source>
        <dbReference type="RuleBase" id="RU362044"/>
    </source>
</evidence>
<feature type="transmembrane region" description="Helical" evidence="7">
    <location>
        <begin position="150"/>
        <end position="180"/>
    </location>
</feature>
<accession>A0A7X0H935</accession>
<evidence type="ECO:0000256" key="5">
    <source>
        <dbReference type="ARBA" id="ARBA00022989"/>
    </source>
</evidence>
<dbReference type="PANTHER" id="PTHR30188">
    <property type="entry name" value="ABC TRANSPORTER PERMEASE PROTEIN-RELATED"/>
    <property type="match status" value="1"/>
</dbReference>
<comment type="similarity">
    <text evidence="2 7">Belongs to the MlaE permease family.</text>
</comment>
<comment type="subcellular location">
    <subcellularLocation>
        <location evidence="1">Membrane</location>
        <topology evidence="1">Multi-pass membrane protein</topology>
    </subcellularLocation>
</comment>
<dbReference type="GO" id="GO:0005548">
    <property type="term" value="F:phospholipid transporter activity"/>
    <property type="evidence" value="ECO:0007669"/>
    <property type="project" value="TreeGrafter"/>
</dbReference>
<dbReference type="EMBL" id="JACHGY010000001">
    <property type="protein sequence ID" value="MBB6431528.1"/>
    <property type="molecule type" value="Genomic_DNA"/>
</dbReference>
<dbReference type="AlphaFoldDB" id="A0A7X0H935"/>
<name>A0A7X0H935_9BACT</name>
<dbReference type="InterPro" id="IPR003453">
    <property type="entry name" value="ABC_MlaE_roteobac"/>
</dbReference>
<gene>
    <name evidence="8" type="ORF">HNQ40_003334</name>
</gene>
<evidence type="ECO:0000256" key="3">
    <source>
        <dbReference type="ARBA" id="ARBA00022448"/>
    </source>
</evidence>
<dbReference type="NCBIfam" id="TIGR00056">
    <property type="entry name" value="MlaE family lipid ABC transporter permease subunit"/>
    <property type="match status" value="1"/>
</dbReference>
<feature type="transmembrane region" description="Helical" evidence="7">
    <location>
        <begin position="50"/>
        <end position="72"/>
    </location>
</feature>
<evidence type="ECO:0000313" key="9">
    <source>
        <dbReference type="Proteomes" id="UP000541810"/>
    </source>
</evidence>
<sequence length="275" mass="29262">MADRLANFGTNITDRLAGFGEFSRFCGHWAYWTVRKPAGYSRLRLLMPQLFTIGVRSIPVVMLVGAFVGAVIGLETYGQFEAIGQENKLGGVIALSVVKQIGPVLAAVMIAGRVGGAVSAEVGTMRVTEQLDALRVMGTDPIQHLVVPRVMACIIMLPILTIFSNLLGIAGGYLVVSTGFGVDQTDYWDFTAQLVTNWDVFTGLFKSVFFGLFIGLIACFKGFNCESGAAGVGKAATESFVLGFIAIIISNFFLAQFLNTLDPLINGIGGASVVG</sequence>
<organism evidence="8 9">
    <name type="scientific">Algisphaera agarilytica</name>
    <dbReference type="NCBI Taxonomy" id="1385975"/>
    <lineage>
        <taxon>Bacteria</taxon>
        <taxon>Pseudomonadati</taxon>
        <taxon>Planctomycetota</taxon>
        <taxon>Phycisphaerae</taxon>
        <taxon>Phycisphaerales</taxon>
        <taxon>Phycisphaeraceae</taxon>
        <taxon>Algisphaera</taxon>
    </lineage>
</organism>
<protein>
    <submittedName>
        <fullName evidence="8">Phospholipid/cholesterol/gamma-HCH transport system permease protein</fullName>
    </submittedName>
</protein>
<keyword evidence="5 7" id="KW-1133">Transmembrane helix</keyword>
<keyword evidence="6 7" id="KW-0472">Membrane</keyword>
<comment type="caution">
    <text evidence="8">The sequence shown here is derived from an EMBL/GenBank/DDBJ whole genome shotgun (WGS) entry which is preliminary data.</text>
</comment>
<dbReference type="Pfam" id="PF02405">
    <property type="entry name" value="MlaE"/>
    <property type="match status" value="1"/>
</dbReference>
<reference evidence="8 9" key="1">
    <citation type="submission" date="2020-08" db="EMBL/GenBank/DDBJ databases">
        <title>Genomic Encyclopedia of Type Strains, Phase IV (KMG-IV): sequencing the most valuable type-strain genomes for metagenomic binning, comparative biology and taxonomic classification.</title>
        <authorList>
            <person name="Goeker M."/>
        </authorList>
    </citation>
    <scope>NUCLEOTIDE SEQUENCE [LARGE SCALE GENOMIC DNA]</scope>
    <source>
        <strain evidence="8 9">DSM 103725</strain>
    </source>
</reference>
<feature type="transmembrane region" description="Helical" evidence="7">
    <location>
        <begin position="200"/>
        <end position="220"/>
    </location>
</feature>